<feature type="chain" id="PRO_5046325486" evidence="3">
    <location>
        <begin position="22"/>
        <end position="377"/>
    </location>
</feature>
<reference evidence="5 6" key="1">
    <citation type="submission" date="2020-05" db="EMBL/GenBank/DDBJ databases">
        <title>Genomic Encyclopedia of Type Strains, Phase III (KMG-III): the genomes of soil and plant-associated and newly described type strains.</title>
        <authorList>
            <person name="Whitman W."/>
        </authorList>
    </citation>
    <scope>NUCLEOTIDE SEQUENCE [LARGE SCALE GENOMIC DNA]</scope>
    <source>
        <strain evidence="5 6">KCTC 19046</strain>
    </source>
</reference>
<evidence type="ECO:0000313" key="6">
    <source>
        <dbReference type="Proteomes" id="UP000757540"/>
    </source>
</evidence>
<name>A0ABX2A3P8_9MICO</name>
<evidence type="ECO:0000256" key="2">
    <source>
        <dbReference type="ARBA" id="ARBA00022729"/>
    </source>
</evidence>
<accession>A0ABX2A3P8</accession>
<feature type="domain" description="Periplasmic binding protein" evidence="4">
    <location>
        <begin position="40"/>
        <end position="327"/>
    </location>
</feature>
<dbReference type="InterPro" id="IPR028082">
    <property type="entry name" value="Peripla_BP_I"/>
</dbReference>
<dbReference type="InterPro" id="IPR050555">
    <property type="entry name" value="Bact_Solute-Bind_Prot2"/>
</dbReference>
<dbReference type="RefSeq" id="WP_171782566.1">
    <property type="nucleotide sequence ID" value="NZ_BAAAML010000002.1"/>
</dbReference>
<protein>
    <submittedName>
        <fullName evidence="5">Multiple sugar transport system substrate-binding protein</fullName>
    </submittedName>
</protein>
<organism evidence="5 6">
    <name type="scientific">Isoptericola halotolerans</name>
    <dbReference type="NCBI Taxonomy" id="300560"/>
    <lineage>
        <taxon>Bacteria</taxon>
        <taxon>Bacillati</taxon>
        <taxon>Actinomycetota</taxon>
        <taxon>Actinomycetes</taxon>
        <taxon>Micrococcales</taxon>
        <taxon>Promicromonosporaceae</taxon>
        <taxon>Isoptericola</taxon>
    </lineage>
</organism>
<dbReference type="Proteomes" id="UP000757540">
    <property type="component" value="Unassembled WGS sequence"/>
</dbReference>
<dbReference type="Pfam" id="PF13407">
    <property type="entry name" value="Peripla_BP_4"/>
    <property type="match status" value="1"/>
</dbReference>
<dbReference type="SUPFAM" id="SSF53822">
    <property type="entry name" value="Periplasmic binding protein-like I"/>
    <property type="match status" value="1"/>
</dbReference>
<evidence type="ECO:0000259" key="4">
    <source>
        <dbReference type="Pfam" id="PF13407"/>
    </source>
</evidence>
<dbReference type="PROSITE" id="PS51257">
    <property type="entry name" value="PROKAR_LIPOPROTEIN"/>
    <property type="match status" value="1"/>
</dbReference>
<dbReference type="InterPro" id="IPR025997">
    <property type="entry name" value="SBP_2_dom"/>
</dbReference>
<gene>
    <name evidence="5" type="ORF">HDG69_000930</name>
</gene>
<comment type="caution">
    <text evidence="5">The sequence shown here is derived from an EMBL/GenBank/DDBJ whole genome shotgun (WGS) entry which is preliminary data.</text>
</comment>
<evidence type="ECO:0000256" key="3">
    <source>
        <dbReference type="SAM" id="SignalP"/>
    </source>
</evidence>
<keyword evidence="5" id="KW-0813">Transport</keyword>
<comment type="subcellular location">
    <subcellularLocation>
        <location evidence="1">Cell envelope</location>
    </subcellularLocation>
</comment>
<dbReference type="EMBL" id="JABEZU010000001">
    <property type="protein sequence ID" value="NOV96377.1"/>
    <property type="molecule type" value="Genomic_DNA"/>
</dbReference>
<dbReference type="Gene3D" id="3.40.50.2300">
    <property type="match status" value="2"/>
</dbReference>
<proteinExistence type="predicted"/>
<keyword evidence="2 3" id="KW-0732">Signal</keyword>
<evidence type="ECO:0000256" key="1">
    <source>
        <dbReference type="ARBA" id="ARBA00004196"/>
    </source>
</evidence>
<keyword evidence="5" id="KW-0762">Sugar transport</keyword>
<sequence length="377" mass="39276">MNRRLAAGAAVVGTAAALALAGCGAGSSEESEGGGGAGTIGVAMPTESSERWITDGQTLAAGLEEAGYSVDLQYAGDDTAGFKQADQVQAMIDGGAELLIIAAVDGAGLGDQLDAAAAQGIPVIAYDRLLLDTEGVDHYVTFDNYAVGVAQATSLLRGLGVVDKDGEPTGDEGPYNIELFAGSLDDNNAHMFWEGAVDTLQPYLDDGVVEVPSGQTDIVQAESWRWSKDLAQDRMSSLLAQFYTDDIPLDGILSPYDGISRGAITALALDGRGPTIPDGMPVVTGQDAEAASVKLIRDKMQYSTVFKDTRVLAQVAVDAALAYLDGGEPEVNDTDTYDNGVKMVPSYLLDVATVNRGDVQEVLIDSGYYTAEEIGEA</sequence>
<dbReference type="PANTHER" id="PTHR30036">
    <property type="entry name" value="D-XYLOSE-BINDING PERIPLASMIC PROTEIN"/>
    <property type="match status" value="1"/>
</dbReference>
<keyword evidence="6" id="KW-1185">Reference proteome</keyword>
<evidence type="ECO:0000313" key="5">
    <source>
        <dbReference type="EMBL" id="NOV96377.1"/>
    </source>
</evidence>
<dbReference type="PANTHER" id="PTHR30036:SF1">
    <property type="entry name" value="D-XYLOSE-BINDING PERIPLASMIC PROTEIN"/>
    <property type="match status" value="1"/>
</dbReference>
<dbReference type="CDD" id="cd19994">
    <property type="entry name" value="PBP1_ChvE"/>
    <property type="match status" value="1"/>
</dbReference>
<feature type="signal peptide" evidence="3">
    <location>
        <begin position="1"/>
        <end position="21"/>
    </location>
</feature>